<dbReference type="InterPro" id="IPR032710">
    <property type="entry name" value="NTF2-like_dom_sf"/>
</dbReference>
<dbReference type="Gene3D" id="3.10.450.50">
    <property type="match status" value="2"/>
</dbReference>
<dbReference type="Proteomes" id="UP000226525">
    <property type="component" value="Unassembled WGS sequence"/>
</dbReference>
<reference evidence="2" key="1">
    <citation type="submission" date="2017-09" db="EMBL/GenBank/DDBJ databases">
        <title>The Reconstruction of 2,631 Draft Metagenome-Assembled Genomes from the Global Oceans.</title>
        <authorList>
            <person name="Tully B.J."/>
            <person name="Graham E.D."/>
            <person name="Heidelberg J.F."/>
        </authorList>
    </citation>
    <scope>NUCLEOTIDE SEQUENCE [LARGE SCALE GENOMIC DNA]</scope>
</reference>
<protein>
    <recommendedName>
        <fullName evidence="3">Polyketide cyclase</fullName>
    </recommendedName>
</protein>
<evidence type="ECO:0000313" key="1">
    <source>
        <dbReference type="EMBL" id="MAH64693.1"/>
    </source>
</evidence>
<proteinExistence type="predicted"/>
<dbReference type="SUPFAM" id="SSF54427">
    <property type="entry name" value="NTF2-like"/>
    <property type="match status" value="2"/>
</dbReference>
<dbReference type="PANTHER" id="PTHR38436:SF1">
    <property type="entry name" value="ESTER CYCLASE"/>
    <property type="match status" value="1"/>
</dbReference>
<name>A0A2D6YNB7_9DELT</name>
<sequence length="350" mass="40218">MSIFKFNNELNQQHKQLVWDYWHQAAWQNPADIQKHLLRYQNQDANWFGFAPLNQLSSPKSQIDEFWLPLYKAFSYLQRQTHIFIGGSSSGKADGSLDNCYWVGGTGLFKGFFQQDWQISRLRIPANQQPIQIRWAEFCRFEEARIVDTYMMLDLVDFFEQIEHPILPPCKGVPGIYPGPITQDGVLLDKQEQAVTEANLRFIRDFLFEGLNLYDQHNLNSMGVADFFHQDVKWYGPGGIGGCLGLKAFEENHQKPWLIAFPDRRVCDLNSLFAEGNYVASSGWTGVKAKHTGPYLGHPASGKDICFNGIDFWRSKSGKYVENWVFVDMIHLFGQMGIDLLNCLNFEGGH</sequence>
<dbReference type="InterPro" id="IPR009959">
    <property type="entry name" value="Cyclase_SnoaL-like"/>
</dbReference>
<dbReference type="Pfam" id="PF07366">
    <property type="entry name" value="SnoaL"/>
    <property type="match status" value="1"/>
</dbReference>
<dbReference type="AlphaFoldDB" id="A0A2D6YNB7"/>
<evidence type="ECO:0000313" key="2">
    <source>
        <dbReference type="Proteomes" id="UP000226525"/>
    </source>
</evidence>
<comment type="caution">
    <text evidence="1">The sequence shown here is derived from an EMBL/GenBank/DDBJ whole genome shotgun (WGS) entry which is preliminary data.</text>
</comment>
<gene>
    <name evidence="1" type="ORF">CMN54_14880</name>
</gene>
<dbReference type="PANTHER" id="PTHR38436">
    <property type="entry name" value="POLYKETIDE CYCLASE SNOAL-LIKE DOMAIN"/>
    <property type="match status" value="1"/>
</dbReference>
<accession>A0A2D6YNB7</accession>
<organism evidence="1 2">
    <name type="scientific">SAR324 cluster bacterium</name>
    <dbReference type="NCBI Taxonomy" id="2024889"/>
    <lineage>
        <taxon>Bacteria</taxon>
        <taxon>Deltaproteobacteria</taxon>
        <taxon>SAR324 cluster</taxon>
    </lineage>
</organism>
<dbReference type="EMBL" id="NZEX01000180">
    <property type="protein sequence ID" value="MAH64693.1"/>
    <property type="molecule type" value="Genomic_DNA"/>
</dbReference>
<evidence type="ECO:0008006" key="3">
    <source>
        <dbReference type="Google" id="ProtNLM"/>
    </source>
</evidence>
<dbReference type="GO" id="GO:0030638">
    <property type="term" value="P:polyketide metabolic process"/>
    <property type="evidence" value="ECO:0007669"/>
    <property type="project" value="InterPro"/>
</dbReference>